<evidence type="ECO:0000313" key="2">
    <source>
        <dbReference type="EMBL" id="TLD72642.1"/>
    </source>
</evidence>
<dbReference type="EMBL" id="VAUV01000001">
    <property type="protein sequence ID" value="TLD72642.1"/>
    <property type="molecule type" value="Genomic_DNA"/>
</dbReference>
<dbReference type="InterPro" id="IPR012902">
    <property type="entry name" value="N_methyl_site"/>
</dbReference>
<feature type="transmembrane region" description="Helical" evidence="1">
    <location>
        <begin position="20"/>
        <end position="40"/>
    </location>
</feature>
<dbReference type="RefSeq" id="WP_138084265.1">
    <property type="nucleotide sequence ID" value="NZ_VAUV01000001.1"/>
</dbReference>
<dbReference type="NCBIfam" id="TIGR02598">
    <property type="entry name" value="Verru_Chthon cassette protein B"/>
    <property type="match status" value="1"/>
</dbReference>
<keyword evidence="3" id="KW-1185">Reference proteome</keyword>
<dbReference type="InterPro" id="IPR019838">
    <property type="entry name" value="Verru/Chthon_B"/>
</dbReference>
<protein>
    <submittedName>
        <fullName evidence="2">Verru_Chthon cassette protein B</fullName>
    </submittedName>
</protein>
<dbReference type="PROSITE" id="PS00409">
    <property type="entry name" value="PROKAR_NTER_METHYL"/>
    <property type="match status" value="1"/>
</dbReference>
<gene>
    <name evidence="2" type="primary">vccB</name>
    <name evidence="2" type="ORF">FEM03_00770</name>
</gene>
<reference evidence="2 3" key="1">
    <citation type="submission" date="2019-05" db="EMBL/GenBank/DDBJ databases">
        <title>Verrucobacter flavum gen. nov., sp. nov. a new member of the family Verrucomicrobiaceae.</title>
        <authorList>
            <person name="Szuroczki S."/>
            <person name="Abbaszade G."/>
            <person name="Szabo A."/>
            <person name="Felfoldi T."/>
            <person name="Schumann P."/>
            <person name="Boka K."/>
            <person name="Keki Z."/>
            <person name="Toumi M."/>
            <person name="Toth E."/>
        </authorList>
    </citation>
    <scope>NUCLEOTIDE SEQUENCE [LARGE SCALE GENOMIC DNA]</scope>
    <source>
        <strain evidence="2 3">MG-N-17</strain>
    </source>
</reference>
<organism evidence="2 3">
    <name type="scientific">Phragmitibacter flavus</name>
    <dbReference type="NCBI Taxonomy" id="2576071"/>
    <lineage>
        <taxon>Bacteria</taxon>
        <taxon>Pseudomonadati</taxon>
        <taxon>Verrucomicrobiota</taxon>
        <taxon>Verrucomicrobiia</taxon>
        <taxon>Verrucomicrobiales</taxon>
        <taxon>Verrucomicrobiaceae</taxon>
        <taxon>Phragmitibacter</taxon>
    </lineage>
</organism>
<name>A0A5R8KK18_9BACT</name>
<proteinExistence type="predicted"/>
<keyword evidence="1" id="KW-0812">Transmembrane</keyword>
<dbReference type="Proteomes" id="UP000306196">
    <property type="component" value="Unassembled WGS sequence"/>
</dbReference>
<accession>A0A5R8KK18</accession>
<sequence length="179" mass="19440">MNHPTFSISKQGFSLPEVALSLGIAATALLTLISLLPMGLDTLRDSSNKQAEARIVQSIMDRYQTSGWLEQDDGGGRGSVLQDRTLFFDQTGTEVANAADFDCNYAVQISVGNTPTLRGDARANDYLRRLIVRITDNAKNYQSALSNGSGKYRERSVWIALLEQTGPLPAIPTTTVSSL</sequence>
<comment type="caution">
    <text evidence="2">The sequence shown here is derived from an EMBL/GenBank/DDBJ whole genome shotgun (WGS) entry which is preliminary data.</text>
</comment>
<dbReference type="AlphaFoldDB" id="A0A5R8KK18"/>
<dbReference type="OrthoDB" id="191431at2"/>
<evidence type="ECO:0000313" key="3">
    <source>
        <dbReference type="Proteomes" id="UP000306196"/>
    </source>
</evidence>
<keyword evidence="1" id="KW-0472">Membrane</keyword>
<evidence type="ECO:0000256" key="1">
    <source>
        <dbReference type="SAM" id="Phobius"/>
    </source>
</evidence>
<keyword evidence="1" id="KW-1133">Transmembrane helix</keyword>